<name>A0AAE0TA83_9BIVA</name>
<feature type="signal peptide" evidence="1">
    <location>
        <begin position="1"/>
        <end position="20"/>
    </location>
</feature>
<evidence type="ECO:0000256" key="1">
    <source>
        <dbReference type="SAM" id="SignalP"/>
    </source>
</evidence>
<dbReference type="AlphaFoldDB" id="A0AAE0TA83"/>
<keyword evidence="1" id="KW-0732">Signal</keyword>
<reference evidence="2" key="2">
    <citation type="journal article" date="2021" name="Genome Biol. Evol.">
        <title>Developing a high-quality reference genome for a parasitic bivalve with doubly uniparental inheritance (Bivalvia: Unionida).</title>
        <authorList>
            <person name="Smith C.H."/>
        </authorList>
    </citation>
    <scope>NUCLEOTIDE SEQUENCE</scope>
    <source>
        <strain evidence="2">CHS0354</strain>
        <tissue evidence="2">Mantle</tissue>
    </source>
</reference>
<proteinExistence type="predicted"/>
<accession>A0AAE0TA83</accession>
<reference evidence="2" key="1">
    <citation type="journal article" date="2021" name="Genome Biol. Evol.">
        <title>A High-Quality Reference Genome for a Parasitic Bivalve with Doubly Uniparental Inheritance (Bivalvia: Unionida).</title>
        <authorList>
            <person name="Smith C.H."/>
        </authorList>
    </citation>
    <scope>NUCLEOTIDE SEQUENCE</scope>
    <source>
        <strain evidence="2">CHS0354</strain>
    </source>
</reference>
<organism evidence="2 3">
    <name type="scientific">Potamilus streckersoni</name>
    <dbReference type="NCBI Taxonomy" id="2493646"/>
    <lineage>
        <taxon>Eukaryota</taxon>
        <taxon>Metazoa</taxon>
        <taxon>Spiralia</taxon>
        <taxon>Lophotrochozoa</taxon>
        <taxon>Mollusca</taxon>
        <taxon>Bivalvia</taxon>
        <taxon>Autobranchia</taxon>
        <taxon>Heteroconchia</taxon>
        <taxon>Palaeoheterodonta</taxon>
        <taxon>Unionida</taxon>
        <taxon>Unionoidea</taxon>
        <taxon>Unionidae</taxon>
        <taxon>Ambleminae</taxon>
        <taxon>Lampsilini</taxon>
        <taxon>Potamilus</taxon>
    </lineage>
</organism>
<comment type="caution">
    <text evidence="2">The sequence shown here is derived from an EMBL/GenBank/DDBJ whole genome shotgun (WGS) entry which is preliminary data.</text>
</comment>
<dbReference type="EMBL" id="JAEAOA010002216">
    <property type="protein sequence ID" value="KAK3606273.1"/>
    <property type="molecule type" value="Genomic_DNA"/>
</dbReference>
<keyword evidence="3" id="KW-1185">Reference proteome</keyword>
<dbReference type="Proteomes" id="UP001195483">
    <property type="component" value="Unassembled WGS sequence"/>
</dbReference>
<sequence length="116" mass="13048">MKMQFILLVFLTAAVQKVVSLYTPGCTDIACAAVYIPPECRFPTFAIENGQVCRSCDVNICDQLPPIFGEMAHIFPFCPNIACPKIYIRPECRLHTFLIYKSSVCRGCDQDICRFG</sequence>
<gene>
    <name evidence="2" type="ORF">CHS0354_037949</name>
</gene>
<reference evidence="2" key="3">
    <citation type="submission" date="2023-05" db="EMBL/GenBank/DDBJ databases">
        <authorList>
            <person name="Smith C.H."/>
        </authorList>
    </citation>
    <scope>NUCLEOTIDE SEQUENCE</scope>
    <source>
        <strain evidence="2">CHS0354</strain>
        <tissue evidence="2">Mantle</tissue>
    </source>
</reference>
<feature type="chain" id="PRO_5042284931" evidence="1">
    <location>
        <begin position="21"/>
        <end position="116"/>
    </location>
</feature>
<evidence type="ECO:0000313" key="2">
    <source>
        <dbReference type="EMBL" id="KAK3606273.1"/>
    </source>
</evidence>
<protein>
    <submittedName>
        <fullName evidence="2">Uncharacterized protein</fullName>
    </submittedName>
</protein>
<evidence type="ECO:0000313" key="3">
    <source>
        <dbReference type="Proteomes" id="UP001195483"/>
    </source>
</evidence>